<dbReference type="AlphaFoldDB" id="A0A5J5A0Q2"/>
<sequence>MKNTLFHPLVEIYPARSGPRAAPTEPVPSIIALTVANAREFPLIKLCVPRSAATVVVMRLRLKLIRSSSVVMDGEEVACGAPEDPVEVHGVPELADGGHDEEEVVHGEEDQEVVRVMVAGGVDHVVAGGVDQVVVVLVDGASSSS</sequence>
<dbReference type="OrthoDB" id="10590118at2759"/>
<organism evidence="1 2">
    <name type="scientific">Nyssa sinensis</name>
    <dbReference type="NCBI Taxonomy" id="561372"/>
    <lineage>
        <taxon>Eukaryota</taxon>
        <taxon>Viridiplantae</taxon>
        <taxon>Streptophyta</taxon>
        <taxon>Embryophyta</taxon>
        <taxon>Tracheophyta</taxon>
        <taxon>Spermatophyta</taxon>
        <taxon>Magnoliopsida</taxon>
        <taxon>eudicotyledons</taxon>
        <taxon>Gunneridae</taxon>
        <taxon>Pentapetalae</taxon>
        <taxon>asterids</taxon>
        <taxon>Cornales</taxon>
        <taxon>Nyssaceae</taxon>
        <taxon>Nyssa</taxon>
    </lineage>
</organism>
<evidence type="ECO:0000313" key="1">
    <source>
        <dbReference type="EMBL" id="KAA8522927.1"/>
    </source>
</evidence>
<gene>
    <name evidence="1" type="ORF">F0562_009350</name>
</gene>
<accession>A0A5J5A0Q2</accession>
<dbReference type="Proteomes" id="UP000325577">
    <property type="component" value="Linkage Group LG4"/>
</dbReference>
<dbReference type="EMBL" id="CM018047">
    <property type="protein sequence ID" value="KAA8522927.1"/>
    <property type="molecule type" value="Genomic_DNA"/>
</dbReference>
<reference evidence="1 2" key="1">
    <citation type="submission" date="2019-09" db="EMBL/GenBank/DDBJ databases">
        <title>A chromosome-level genome assembly of the Chinese tupelo Nyssa sinensis.</title>
        <authorList>
            <person name="Yang X."/>
            <person name="Kang M."/>
            <person name="Yang Y."/>
            <person name="Xiong H."/>
            <person name="Wang M."/>
            <person name="Zhang Z."/>
            <person name="Wang Z."/>
            <person name="Wu H."/>
            <person name="Ma T."/>
            <person name="Liu J."/>
            <person name="Xi Z."/>
        </authorList>
    </citation>
    <scope>NUCLEOTIDE SEQUENCE [LARGE SCALE GENOMIC DNA]</scope>
    <source>
        <strain evidence="1">J267</strain>
        <tissue evidence="1">Leaf</tissue>
    </source>
</reference>
<keyword evidence="2" id="KW-1185">Reference proteome</keyword>
<protein>
    <submittedName>
        <fullName evidence="1">Uncharacterized protein</fullName>
    </submittedName>
</protein>
<evidence type="ECO:0000313" key="2">
    <source>
        <dbReference type="Proteomes" id="UP000325577"/>
    </source>
</evidence>
<proteinExistence type="predicted"/>
<name>A0A5J5A0Q2_9ASTE</name>